<proteinExistence type="predicted"/>
<dbReference type="Pfam" id="PF17291">
    <property type="entry name" value="M60-like_N"/>
    <property type="match status" value="1"/>
</dbReference>
<dbReference type="Pfam" id="PF13402">
    <property type="entry name" value="Peptidase_M60"/>
    <property type="match status" value="1"/>
</dbReference>
<protein>
    <submittedName>
        <fullName evidence="3">M60 family metallopeptidase</fullName>
    </submittedName>
</protein>
<dbReference type="Gene3D" id="2.60.120.1250">
    <property type="entry name" value="Peptidase M60, enhancin-like domain 1"/>
    <property type="match status" value="1"/>
</dbReference>
<dbReference type="Gene3D" id="3.40.390.80">
    <property type="entry name" value="Peptidase M60, enhancin-like domain 2"/>
    <property type="match status" value="1"/>
</dbReference>
<evidence type="ECO:0000259" key="2">
    <source>
        <dbReference type="PROSITE" id="PS51723"/>
    </source>
</evidence>
<dbReference type="PANTHER" id="PTHR15730:SF5">
    <property type="entry name" value="SI:CH211-210B2.2-RELATED"/>
    <property type="match status" value="1"/>
</dbReference>
<evidence type="ECO:0000259" key="1">
    <source>
        <dbReference type="PROSITE" id="PS50022"/>
    </source>
</evidence>
<name>A0ABW5Z3Q0_9SPHI</name>
<evidence type="ECO:0000313" key="4">
    <source>
        <dbReference type="Proteomes" id="UP001597509"/>
    </source>
</evidence>
<organism evidence="3 4">
    <name type="scientific">Sphingobacterium anhuiense</name>
    <dbReference type="NCBI Taxonomy" id="493780"/>
    <lineage>
        <taxon>Bacteria</taxon>
        <taxon>Pseudomonadati</taxon>
        <taxon>Bacteroidota</taxon>
        <taxon>Sphingobacteriia</taxon>
        <taxon>Sphingobacteriales</taxon>
        <taxon>Sphingobacteriaceae</taxon>
        <taxon>Sphingobacterium</taxon>
    </lineage>
</organism>
<dbReference type="InterPro" id="IPR051244">
    <property type="entry name" value="TCAF"/>
</dbReference>
<dbReference type="Pfam" id="PF00754">
    <property type="entry name" value="F5_F8_type_C"/>
    <property type="match status" value="1"/>
</dbReference>
<dbReference type="Gene3D" id="1.10.390.30">
    <property type="entry name" value="Peptidase M60, enhancin-like domain 3"/>
    <property type="match status" value="1"/>
</dbReference>
<comment type="caution">
    <text evidence="3">The sequence shown here is derived from an EMBL/GenBank/DDBJ whole genome shotgun (WGS) entry which is preliminary data.</text>
</comment>
<keyword evidence="4" id="KW-1185">Reference proteome</keyword>
<dbReference type="InterPro" id="IPR035423">
    <property type="entry name" value="M60-like_N"/>
</dbReference>
<reference evidence="4" key="1">
    <citation type="journal article" date="2019" name="Int. J. Syst. Evol. Microbiol.">
        <title>The Global Catalogue of Microorganisms (GCM) 10K type strain sequencing project: providing services to taxonomists for standard genome sequencing and annotation.</title>
        <authorList>
            <consortium name="The Broad Institute Genomics Platform"/>
            <consortium name="The Broad Institute Genome Sequencing Center for Infectious Disease"/>
            <person name="Wu L."/>
            <person name="Ma J."/>
        </authorList>
    </citation>
    <scope>NUCLEOTIDE SEQUENCE [LARGE SCALE GENOMIC DNA]</scope>
    <source>
        <strain evidence="4">KCTC 22209</strain>
    </source>
</reference>
<dbReference type="RefSeq" id="WP_380923856.1">
    <property type="nucleotide sequence ID" value="NZ_JBHUPE010000013.1"/>
</dbReference>
<dbReference type="InterPro" id="IPR000421">
    <property type="entry name" value="FA58C"/>
</dbReference>
<accession>A0ABW5Z3Q0</accession>
<dbReference type="InterPro" id="IPR008979">
    <property type="entry name" value="Galactose-bd-like_sf"/>
</dbReference>
<gene>
    <name evidence="3" type="ORF">ACFS6I_22235</name>
</gene>
<dbReference type="Gene3D" id="2.60.120.260">
    <property type="entry name" value="Galactose-binding domain-like"/>
    <property type="match status" value="1"/>
</dbReference>
<feature type="domain" description="Peptidase M60" evidence="2">
    <location>
        <begin position="99"/>
        <end position="417"/>
    </location>
</feature>
<dbReference type="EMBL" id="JBHUPE010000013">
    <property type="protein sequence ID" value="MFD2906663.1"/>
    <property type="molecule type" value="Genomic_DNA"/>
</dbReference>
<dbReference type="PROSITE" id="PS51723">
    <property type="entry name" value="PEPTIDASE_M60"/>
    <property type="match status" value="1"/>
</dbReference>
<dbReference type="InterPro" id="IPR042279">
    <property type="entry name" value="Pep_M60_3"/>
</dbReference>
<sequence>MKLKQFAALFSITMLLAVTSCSKYGYNIPDGYPDDSKNEAEGVIDTNMKLIDKSMYAKAKVFPGLVDIEEPRVVDAKFTLDLNFTKQTSLNLKISVAPEPQFSTGYYAAPGELIKIVVPQGIEGLSVQIGGHTDNLTGKSPLLRAPIIYMRQQLYPGNNFVRNLFGGTIYIRPDRAYPNPVEFSITNACVSPDFVLGEINNNQWIEKVKASKVPWLELRTKRVVFLVPRDRVIKSFTSAEPFIDPTAVMTRWNDVFELDYNGWMGLSDNAEDERDRSPQGPWRGVLDIQLTVGYGHSGFPFVGYNDSEWFGGMTSLKSISTSEGMWGSYHEFGHNCQQGSIWSWSTLGETTNNLFNFKVANRIGASYSVLHPAVNSGFPEAVAYANLQGLKNFDTDAAMDDPFKRMTPFVQIFEIYGYGAMTHLYKEARKATRYNPNDITKHNWVLEKLSEYTQTNLSPFFDAWGITYSPQLADRLKEKYQRLAKKIWTYNPLTKTGGEELIPTKVDYNRSEWSIAGFSTEEPAEGGNPDGLARAVLDGNINTFWHTKWNGESPPPPHHIILDMNKNLKVSGFYFYARQNSPNGRSKKVEILVSLDNKTWTNVGTYDLQNIIARQEVLLPKIYDARYLRFNFNEPTNYAGGVHATMAEIGTFYDEKYEK</sequence>
<dbReference type="SUPFAM" id="SSF49785">
    <property type="entry name" value="Galactose-binding domain-like"/>
    <property type="match status" value="1"/>
</dbReference>
<feature type="domain" description="F5/8 type C" evidence="1">
    <location>
        <begin position="503"/>
        <end position="651"/>
    </location>
</feature>
<dbReference type="PANTHER" id="PTHR15730">
    <property type="entry name" value="EXPERIMENTAL AUTOIMMUNE PROSTATITIS ANTIGEN 2-RELATED"/>
    <property type="match status" value="1"/>
</dbReference>
<dbReference type="InterPro" id="IPR031161">
    <property type="entry name" value="Peptidase_M60_dom"/>
</dbReference>
<dbReference type="SMART" id="SM01276">
    <property type="entry name" value="M60-like"/>
    <property type="match status" value="1"/>
</dbReference>
<dbReference type="Proteomes" id="UP001597509">
    <property type="component" value="Unassembled WGS sequence"/>
</dbReference>
<evidence type="ECO:0000313" key="3">
    <source>
        <dbReference type="EMBL" id="MFD2906663.1"/>
    </source>
</evidence>
<dbReference type="PROSITE" id="PS51257">
    <property type="entry name" value="PROKAR_LIPOPROTEIN"/>
    <property type="match status" value="1"/>
</dbReference>
<dbReference type="PROSITE" id="PS50022">
    <property type="entry name" value="FA58C_3"/>
    <property type="match status" value="1"/>
</dbReference>